<dbReference type="Proteomes" id="UP000230002">
    <property type="component" value="Unassembled WGS sequence"/>
</dbReference>
<dbReference type="InterPro" id="IPR023319">
    <property type="entry name" value="Tex-like_HTH_dom_sf"/>
</dbReference>
<evidence type="ECO:0000256" key="7">
    <source>
        <dbReference type="ARBA" id="ARBA00023163"/>
    </source>
</evidence>
<keyword evidence="16" id="KW-1185">Reference proteome</keyword>
<dbReference type="Gene3D" id="1.10.150.850">
    <property type="entry name" value="Spt6, helix-hairpin-helix domain"/>
    <property type="match status" value="1"/>
</dbReference>
<evidence type="ECO:0000256" key="12">
    <source>
        <dbReference type="SAM" id="MobiDB-lite"/>
    </source>
</evidence>
<feature type="compositionally biased region" description="Basic residues" evidence="12">
    <location>
        <begin position="113"/>
        <end position="122"/>
    </location>
</feature>
<evidence type="ECO:0000256" key="1">
    <source>
        <dbReference type="ARBA" id="ARBA00004123"/>
    </source>
</evidence>
<comment type="subcellular location">
    <subcellularLocation>
        <location evidence="2">Chromosome</location>
    </subcellularLocation>
    <subcellularLocation>
        <location evidence="1 10">Nucleus</location>
    </subcellularLocation>
</comment>
<dbReference type="InterPro" id="IPR055179">
    <property type="entry name" value="Tex-like_central_region"/>
</dbReference>
<dbReference type="GO" id="GO:0140673">
    <property type="term" value="P:transcription elongation-coupled chromatin remodeling"/>
    <property type="evidence" value="ECO:0007669"/>
    <property type="project" value="InterPro"/>
</dbReference>
<dbReference type="InterPro" id="IPR037027">
    <property type="entry name" value="YqgF/RNaseH-like_dom_sf"/>
</dbReference>
<reference evidence="15 16" key="1">
    <citation type="journal article" date="2015" name="Sci. Rep.">
        <title>Chromosome-level genome map provides insights into diverse defense mechanisms in the medicinal fungus Ganoderma sinense.</title>
        <authorList>
            <person name="Zhu Y."/>
            <person name="Xu J."/>
            <person name="Sun C."/>
            <person name="Zhou S."/>
            <person name="Xu H."/>
            <person name="Nelson D.R."/>
            <person name="Qian J."/>
            <person name="Song J."/>
            <person name="Luo H."/>
            <person name="Xiang L."/>
            <person name="Li Y."/>
            <person name="Xu Z."/>
            <person name="Ji A."/>
            <person name="Wang L."/>
            <person name="Lu S."/>
            <person name="Hayward A."/>
            <person name="Sun W."/>
            <person name="Li X."/>
            <person name="Schwartz D.C."/>
            <person name="Wang Y."/>
            <person name="Chen S."/>
        </authorList>
    </citation>
    <scope>NUCLEOTIDE SEQUENCE [LARGE SCALE GENOMIC DNA]</scope>
    <source>
        <strain evidence="15 16">ZZ0214-1</strain>
    </source>
</reference>
<dbReference type="GO" id="GO:0005694">
    <property type="term" value="C:chromosome"/>
    <property type="evidence" value="ECO:0007669"/>
    <property type="project" value="UniProtKB-SubCell"/>
</dbReference>
<dbReference type="InterPro" id="IPR041692">
    <property type="entry name" value="HHH_9"/>
</dbReference>
<dbReference type="PROSITE" id="PS50126">
    <property type="entry name" value="S1"/>
    <property type="match status" value="1"/>
</dbReference>
<dbReference type="InterPro" id="IPR012337">
    <property type="entry name" value="RNaseH-like_sf"/>
</dbReference>
<comment type="similarity">
    <text evidence="3 10">Belongs to the SPT6 family.</text>
</comment>
<feature type="compositionally biased region" description="Basic residues" evidence="12">
    <location>
        <begin position="75"/>
        <end position="88"/>
    </location>
</feature>
<dbReference type="OrthoDB" id="995477at2759"/>
<dbReference type="Gene3D" id="3.30.420.140">
    <property type="entry name" value="YqgF/RNase H-like domain"/>
    <property type="match status" value="1"/>
</dbReference>
<dbReference type="Pfam" id="PF17674">
    <property type="entry name" value="HHH_9"/>
    <property type="match status" value="1"/>
</dbReference>
<dbReference type="Pfam" id="PF14632">
    <property type="entry name" value="SPT6_acidic"/>
    <property type="match status" value="1"/>
</dbReference>
<accession>A0A2G8RR87</accession>
<evidence type="ECO:0000256" key="8">
    <source>
        <dbReference type="ARBA" id="ARBA00023242"/>
    </source>
</evidence>
<feature type="compositionally biased region" description="Pro residues" evidence="12">
    <location>
        <begin position="1526"/>
        <end position="1552"/>
    </location>
</feature>
<dbReference type="InterPro" id="IPR035018">
    <property type="entry name" value="Spt6_SH2_C"/>
</dbReference>
<dbReference type="CDD" id="cd00164">
    <property type="entry name" value="S1_like"/>
    <property type="match status" value="1"/>
</dbReference>
<keyword evidence="5" id="KW-0158">Chromosome</keyword>
<comment type="caution">
    <text evidence="15">The sequence shown here is derived from an EMBL/GenBank/DDBJ whole genome shotgun (WGS) entry which is preliminary data.</text>
</comment>
<evidence type="ECO:0000259" key="14">
    <source>
        <dbReference type="PROSITE" id="PS50126"/>
    </source>
</evidence>
<dbReference type="InterPro" id="IPR003029">
    <property type="entry name" value="S1_domain"/>
</dbReference>
<evidence type="ECO:0000256" key="6">
    <source>
        <dbReference type="ARBA" id="ARBA00022999"/>
    </source>
</evidence>
<protein>
    <recommendedName>
        <fullName evidence="4 10">Transcription elongation factor Spt6</fullName>
    </recommendedName>
</protein>
<dbReference type="PANTHER" id="PTHR10145:SF6">
    <property type="entry name" value="TRANSCRIPTION ELONGATION FACTOR SPT6"/>
    <property type="match status" value="1"/>
</dbReference>
<evidence type="ECO:0000256" key="5">
    <source>
        <dbReference type="ARBA" id="ARBA00022454"/>
    </source>
</evidence>
<feature type="compositionally biased region" description="Acidic residues" evidence="12">
    <location>
        <begin position="38"/>
        <end position="49"/>
    </location>
</feature>
<keyword evidence="8 10" id="KW-0539">Nucleus</keyword>
<gene>
    <name evidence="15" type="ORF">GSI_13764</name>
</gene>
<feature type="region of interest" description="Disordered" evidence="12">
    <location>
        <begin position="818"/>
        <end position="837"/>
    </location>
</feature>
<dbReference type="InterPro" id="IPR017072">
    <property type="entry name" value="TF_Spt6"/>
</dbReference>
<dbReference type="InterPro" id="IPR010994">
    <property type="entry name" value="RuvA_2-like"/>
</dbReference>
<dbReference type="Pfam" id="PF14633">
    <property type="entry name" value="SH2_2"/>
    <property type="match status" value="1"/>
</dbReference>
<feature type="compositionally biased region" description="Basic and acidic residues" evidence="12">
    <location>
        <begin position="1004"/>
        <end position="1014"/>
    </location>
</feature>
<dbReference type="InterPro" id="IPR023323">
    <property type="entry name" value="Tex-like_dom_sf"/>
</dbReference>
<dbReference type="EMBL" id="AYKW01000067">
    <property type="protein sequence ID" value="PIL24013.1"/>
    <property type="molecule type" value="Genomic_DNA"/>
</dbReference>
<dbReference type="InterPro" id="IPR035420">
    <property type="entry name" value="Spt6_SH2"/>
</dbReference>
<dbReference type="InterPro" id="IPR042066">
    <property type="entry name" value="Spt6_death-like"/>
</dbReference>
<dbReference type="GO" id="GO:0003677">
    <property type="term" value="F:DNA binding"/>
    <property type="evidence" value="ECO:0007669"/>
    <property type="project" value="InterPro"/>
</dbReference>
<feature type="region of interest" description="Disordered" evidence="12">
    <location>
        <begin position="1510"/>
        <end position="1569"/>
    </location>
</feature>
<feature type="compositionally biased region" description="Acidic residues" evidence="12">
    <location>
        <begin position="14"/>
        <end position="29"/>
    </location>
</feature>
<feature type="compositionally biased region" description="Acidic residues" evidence="12">
    <location>
        <begin position="173"/>
        <end position="182"/>
    </location>
</feature>
<dbReference type="Pfam" id="PF21710">
    <property type="entry name" value="Spt6_S1"/>
    <property type="match status" value="1"/>
</dbReference>
<organism evidence="15 16">
    <name type="scientific">Ganoderma sinense ZZ0214-1</name>
    <dbReference type="NCBI Taxonomy" id="1077348"/>
    <lineage>
        <taxon>Eukaryota</taxon>
        <taxon>Fungi</taxon>
        <taxon>Dikarya</taxon>
        <taxon>Basidiomycota</taxon>
        <taxon>Agaricomycotina</taxon>
        <taxon>Agaricomycetes</taxon>
        <taxon>Polyporales</taxon>
        <taxon>Polyporaceae</taxon>
        <taxon>Ganoderma</taxon>
    </lineage>
</organism>
<dbReference type="SUPFAM" id="SSF158832">
    <property type="entry name" value="Tex N-terminal region-like"/>
    <property type="match status" value="1"/>
</dbReference>
<dbReference type="Gene3D" id="1.10.10.2740">
    <property type="entry name" value="Spt6, Death-like domain"/>
    <property type="match status" value="1"/>
</dbReference>
<feature type="compositionally biased region" description="Acidic residues" evidence="12">
    <location>
        <begin position="91"/>
        <end position="105"/>
    </location>
</feature>
<dbReference type="InterPro" id="IPR032706">
    <property type="entry name" value="Spt6_HHH"/>
</dbReference>
<dbReference type="InterPro" id="IPR036860">
    <property type="entry name" value="SH2_dom_sf"/>
</dbReference>
<feature type="compositionally biased region" description="Basic and acidic residues" evidence="12">
    <location>
        <begin position="158"/>
        <end position="172"/>
    </location>
</feature>
<feature type="compositionally biased region" description="Acidic residues" evidence="12">
    <location>
        <begin position="58"/>
        <end position="72"/>
    </location>
</feature>
<feature type="domain" description="S1 motif" evidence="14">
    <location>
        <begin position="1136"/>
        <end position="1208"/>
    </location>
</feature>
<evidence type="ECO:0000313" key="15">
    <source>
        <dbReference type="EMBL" id="PIL24013.1"/>
    </source>
</evidence>
<dbReference type="FunFam" id="1.10.10.2740:FF:000002">
    <property type="entry name" value="Transcription elongation factor Spt6"/>
    <property type="match status" value="1"/>
</dbReference>
<keyword evidence="7 10" id="KW-0804">Transcription</keyword>
<dbReference type="GO" id="GO:0042393">
    <property type="term" value="F:histone binding"/>
    <property type="evidence" value="ECO:0007669"/>
    <property type="project" value="TreeGrafter"/>
</dbReference>
<evidence type="ECO:0000256" key="11">
    <source>
        <dbReference type="PROSITE-ProRule" id="PRU00191"/>
    </source>
</evidence>
<comment type="function">
    <text evidence="10">Plays a role in maintenance of chromatin structure during RNA polymerase II transcription elongation thereby repressing transcription initiation from cryptic promoters. Mediates the reassembly of nucleosomes onto the promoters of at least a selected set of genes during repression; the nucleosome reassembly is essential for transcriptional repression.</text>
</comment>
<dbReference type="Gene3D" id="3.30.505.10">
    <property type="entry name" value="SH2 domain"/>
    <property type="match status" value="2"/>
</dbReference>
<dbReference type="InterPro" id="IPR028231">
    <property type="entry name" value="Spt6_YqgF"/>
</dbReference>
<dbReference type="Pfam" id="PF14635">
    <property type="entry name" value="HHH_7"/>
    <property type="match status" value="1"/>
</dbReference>
<feature type="compositionally biased region" description="Acidic residues" evidence="12">
    <location>
        <begin position="143"/>
        <end position="152"/>
    </location>
</feature>
<evidence type="ECO:0000256" key="10">
    <source>
        <dbReference type="PIRNR" id="PIRNR036947"/>
    </source>
</evidence>
<dbReference type="CDD" id="cd09928">
    <property type="entry name" value="SH2_Cterm_SPT6_like"/>
    <property type="match status" value="1"/>
</dbReference>
<dbReference type="Gene3D" id="1.10.10.650">
    <property type="entry name" value="RuvA domain 2-like"/>
    <property type="match status" value="1"/>
</dbReference>
<comment type="function">
    <text evidence="9">Histone H3-H4 chaperone that plays a role in maintenance of chromatin structure during RNA polymerase II transcription elongation thereby repressing transcription initiation from cryptic promoters. Mediates the reassembly of nucleosomes onto the promoters of at least a selected set of genes during repression; the nucleosome reassembly is essential for transcriptional repression. Essential for viability.</text>
</comment>
<dbReference type="PANTHER" id="PTHR10145">
    <property type="entry name" value="TRANSCRIPTION ELONGATION FACTOR SPT6"/>
    <property type="match status" value="1"/>
</dbReference>
<dbReference type="STRING" id="1077348.A0A2G8RR87"/>
<dbReference type="SMART" id="SM00252">
    <property type="entry name" value="SH2"/>
    <property type="match status" value="1"/>
</dbReference>
<dbReference type="InterPro" id="IPR028088">
    <property type="entry name" value="Spt6_HTH_DNA-bd_dom"/>
</dbReference>
<feature type="region of interest" description="Disordered" evidence="12">
    <location>
        <begin position="1462"/>
        <end position="1496"/>
    </location>
</feature>
<dbReference type="InterPro" id="IPR049540">
    <property type="entry name" value="Spt6-like_S1"/>
</dbReference>
<dbReference type="GO" id="GO:0034728">
    <property type="term" value="P:nucleosome organization"/>
    <property type="evidence" value="ECO:0007669"/>
    <property type="project" value="TreeGrafter"/>
</dbReference>
<evidence type="ECO:0000256" key="2">
    <source>
        <dbReference type="ARBA" id="ARBA00004286"/>
    </source>
</evidence>
<dbReference type="FunFam" id="3.30.505.10:FF:000056">
    <property type="entry name" value="Transcription elongation factor Spt6"/>
    <property type="match status" value="1"/>
</dbReference>
<feature type="domain" description="SH2" evidence="13">
    <location>
        <begin position="1228"/>
        <end position="1357"/>
    </location>
</feature>
<feature type="region of interest" description="Disordered" evidence="12">
    <location>
        <begin position="1"/>
        <end position="182"/>
    </location>
</feature>
<evidence type="ECO:0000256" key="4">
    <source>
        <dbReference type="ARBA" id="ARBA00020248"/>
    </source>
</evidence>
<sequence>MSSPARDYETTRQEEDDPMQGREEEEEEAVAGNVPSDDSSEEPEEDEEEERRIREGFIVDEDEEEEQDDEEEERRKRRKRRKKRHHRSRGDEDDALDEDDLELLEENTGGNFSRRRITRRRPGRESASPPAPSSSKHRNVVESSDEDLDDDDNFPRVQDIHTIWDDERGGGRDDDDDDVDMDDMDNFIEYEDEEDGGVEAQRARKEHMKKRKAMRRAMGSRPELAGIDANAWDEIHEVFGDGHDFDWALADDEEPGFEEEQLKPEMKYQDVFEPSEIRARMLTEDDDLIRAQDIPERMQLATSALSPSATLSIHRSLTENDLDDAASWVITRLSSRKERDFFRGDGQFHSFLPQLVEAITCALRYLFVQEFEVPYIWMHKRDYISYFDANNPKLQVELLSLDDLWRVYMVGQKYRSLLERRAALDALYTRLAVSDEYFDNEVRKRVETAEMAADATEWLGMKYREQKKSKFDIQFHDDEEQPDAPKHKMPSRVSAYELAKKTVVSKLAEGFGIRALEVVQNFVSDHNTHFVEEQELNPLAYAEHFADPDATRAQPADELLTRARMIIATELGKDPLLRQEIRNTFKANALVSVLPTDRGIVKIDEHHPFFNFKYLYNKSATEMLHSAQFLNILAAEAEHLVTVSVTLRPEAKAAFERKLNDAFASDSFSDTARAWNEERSRVVQETLDQHLLPVGVKWTREWIREEAEDYVTRQCASTLRERIDVAPYVGPSMRKGDTPSVLAMSWGKGDPHKDTIAVVFLDDAGRLREHTKLDNLFTSDNQDELKDIIKRRRPDVITVGGFSIATMKLSRRIKELLNDPGQKDASGGSGWGESSASNESLSTPVIYVHDEVARIYQHSHRADEEFSALSPLSKYCVGLARYVQSPLNEYASLGADITAIAFDEDYQQLVPKEKLLTSMERVIVDAVNKVGVDINRAVTDSYYQHLLQFVSGLGPRKAQVLVKKIASMGGNLVNRGQFIKNGLMTMKIFLNASAFLRIVQDSEPKPAKNRHGEEIDVPDPLDSTRVHPEDYELARKMATDALELDEEDIHDDHPSQVVSQIMRDEDSEKKLDELNLDDFAVNMYRTNQDKKRHTLNVIREELLHPYGEKRQNFVLPSDWDVITMLTGETTRTLRTGLIVSVQAVRVKENFVVVRLDSGIEGTINRRYLTELNLPPPQVVKQGQTLSGVVIEVKLELPNDSITVDLSAREADVNAGDSQFRRVKHDEAWNHHQYDKDNEMQARKKRAEVDRTRRVIKHPNFHNFNSAQAEQYLEKQQRGDVVIRPSSKGATHLAVTWKVDDKLYQHIDVVEPNADPTGQTVGSKLIVDGTHQFSDLDELIVNHVQAMARKVEELMMHEKFKAGTEDDLHLFLRNFVAANPSKSAYGFTLNRKRPGHFNLCYLANKNSTVQTWPVRVAPAAFYLFDTPAAGVPELCDAFKVRQKSMSLGGGLGGASGGKTPFGARTPGKTPAGGHATPGHMSVRQVGRTPNPYGAPGVPPAVPVPAAGFPPAFPGYPGGQQQYGAGFQPPPGYPQPGPPAFGQPPPPGAGPPGIHPSRAAMIQGNGWGTQF</sequence>
<dbReference type="GO" id="GO:0008023">
    <property type="term" value="C:transcription elongation factor complex"/>
    <property type="evidence" value="ECO:0007669"/>
    <property type="project" value="TreeGrafter"/>
</dbReference>
<evidence type="ECO:0000259" key="13">
    <source>
        <dbReference type="PROSITE" id="PS50001"/>
    </source>
</evidence>
<dbReference type="Gene3D" id="1.10.3500.10">
    <property type="entry name" value="Tex N-terminal region-like"/>
    <property type="match status" value="1"/>
</dbReference>
<dbReference type="SUPFAM" id="SSF53098">
    <property type="entry name" value="Ribonuclease H-like"/>
    <property type="match status" value="1"/>
</dbReference>
<name>A0A2G8RR87_9APHY</name>
<dbReference type="Pfam" id="PF14641">
    <property type="entry name" value="HTH_44"/>
    <property type="match status" value="1"/>
</dbReference>
<dbReference type="InterPro" id="IPR028083">
    <property type="entry name" value="Spt6_acidic_N_dom"/>
</dbReference>
<dbReference type="CDD" id="cd09918">
    <property type="entry name" value="SH2_Nterm_SPT6_like"/>
    <property type="match status" value="1"/>
</dbReference>
<evidence type="ECO:0000256" key="9">
    <source>
        <dbReference type="ARBA" id="ARBA00093389"/>
    </source>
</evidence>
<dbReference type="GO" id="GO:0031491">
    <property type="term" value="F:nucleosome binding"/>
    <property type="evidence" value="ECO:0007669"/>
    <property type="project" value="TreeGrafter"/>
</dbReference>
<evidence type="ECO:0000313" key="16">
    <source>
        <dbReference type="Proteomes" id="UP000230002"/>
    </source>
</evidence>
<keyword evidence="6 11" id="KW-0727">SH2 domain</keyword>
<dbReference type="InterPro" id="IPR035019">
    <property type="entry name" value="Spt6_SH2_N"/>
</dbReference>
<dbReference type="SUPFAM" id="SSF47781">
    <property type="entry name" value="RuvA domain 2-like"/>
    <property type="match status" value="2"/>
</dbReference>
<dbReference type="InterPro" id="IPR000980">
    <property type="entry name" value="SH2"/>
</dbReference>
<evidence type="ECO:0000256" key="3">
    <source>
        <dbReference type="ARBA" id="ARBA00009253"/>
    </source>
</evidence>
<feature type="region of interest" description="Disordered" evidence="12">
    <location>
        <begin position="1004"/>
        <end position="1025"/>
    </location>
</feature>
<proteinExistence type="inferred from homology"/>
<dbReference type="SUPFAM" id="SSF55550">
    <property type="entry name" value="SH2 domain"/>
    <property type="match status" value="1"/>
</dbReference>
<dbReference type="PIRSF" id="PIRSF036947">
    <property type="entry name" value="Spt6"/>
    <property type="match status" value="1"/>
</dbReference>
<dbReference type="PROSITE" id="PS50001">
    <property type="entry name" value="SH2"/>
    <property type="match status" value="1"/>
</dbReference>
<dbReference type="Pfam" id="PF14639">
    <property type="entry name" value="YqgF"/>
    <property type="match status" value="1"/>
</dbReference>
<feature type="compositionally biased region" description="Basic and acidic residues" evidence="12">
    <location>
        <begin position="1"/>
        <end position="13"/>
    </location>
</feature>
<dbReference type="Pfam" id="PF22706">
    <property type="entry name" value="Tex_central_region"/>
    <property type="match status" value="1"/>
</dbReference>